<dbReference type="InParanoid" id="W7XIH9"/>
<evidence type="ECO:0000313" key="2">
    <source>
        <dbReference type="Proteomes" id="UP000009168"/>
    </source>
</evidence>
<reference evidence="2" key="1">
    <citation type="journal article" date="2006" name="PLoS Biol.">
        <title>Macronuclear genome sequence of the ciliate Tetrahymena thermophila, a model eukaryote.</title>
        <authorList>
            <person name="Eisen J.A."/>
            <person name="Coyne R.S."/>
            <person name="Wu M."/>
            <person name="Wu D."/>
            <person name="Thiagarajan M."/>
            <person name="Wortman J.R."/>
            <person name="Badger J.H."/>
            <person name="Ren Q."/>
            <person name="Amedeo P."/>
            <person name="Jones K.M."/>
            <person name="Tallon L.J."/>
            <person name="Delcher A.L."/>
            <person name="Salzberg S.L."/>
            <person name="Silva J.C."/>
            <person name="Haas B.J."/>
            <person name="Majoros W.H."/>
            <person name="Farzad M."/>
            <person name="Carlton J.M."/>
            <person name="Smith R.K. Jr."/>
            <person name="Garg J."/>
            <person name="Pearlman R.E."/>
            <person name="Karrer K.M."/>
            <person name="Sun L."/>
            <person name="Manning G."/>
            <person name="Elde N.C."/>
            <person name="Turkewitz A.P."/>
            <person name="Asai D.J."/>
            <person name="Wilkes D.E."/>
            <person name="Wang Y."/>
            <person name="Cai H."/>
            <person name="Collins K."/>
            <person name="Stewart B.A."/>
            <person name="Lee S.R."/>
            <person name="Wilamowska K."/>
            <person name="Weinberg Z."/>
            <person name="Ruzzo W.L."/>
            <person name="Wloga D."/>
            <person name="Gaertig J."/>
            <person name="Frankel J."/>
            <person name="Tsao C.-C."/>
            <person name="Gorovsky M.A."/>
            <person name="Keeling P.J."/>
            <person name="Waller R.F."/>
            <person name="Patron N.J."/>
            <person name="Cherry J.M."/>
            <person name="Stover N.A."/>
            <person name="Krieger C.J."/>
            <person name="del Toro C."/>
            <person name="Ryder H.F."/>
            <person name="Williamson S.C."/>
            <person name="Barbeau R.A."/>
            <person name="Hamilton E.P."/>
            <person name="Orias E."/>
        </authorList>
    </citation>
    <scope>NUCLEOTIDE SEQUENCE [LARGE SCALE GENOMIC DNA]</scope>
    <source>
        <strain evidence="2">SB210</strain>
    </source>
</reference>
<keyword evidence="2" id="KW-1185">Reference proteome</keyword>
<dbReference type="EMBL" id="GG662621">
    <property type="protein sequence ID" value="EWS73294.1"/>
    <property type="molecule type" value="Genomic_DNA"/>
</dbReference>
<sequence length="50" mass="5817">MSQMQKYFDYKTMVCICGIQNVHFVGGIEDFEHLAAKISTLKQNYQLDTK</sequence>
<dbReference type="AlphaFoldDB" id="W7XIH9"/>
<protein>
    <submittedName>
        <fullName evidence="1">Uncharacterized protein</fullName>
    </submittedName>
</protein>
<accession>W7XIH9</accession>
<dbReference type="KEGG" id="tet:TTHERM_000220919"/>
<evidence type="ECO:0000313" key="1">
    <source>
        <dbReference type="EMBL" id="EWS73294.1"/>
    </source>
</evidence>
<organism evidence="1 2">
    <name type="scientific">Tetrahymena thermophila (strain SB210)</name>
    <dbReference type="NCBI Taxonomy" id="312017"/>
    <lineage>
        <taxon>Eukaryota</taxon>
        <taxon>Sar</taxon>
        <taxon>Alveolata</taxon>
        <taxon>Ciliophora</taxon>
        <taxon>Intramacronucleata</taxon>
        <taxon>Oligohymenophorea</taxon>
        <taxon>Hymenostomatida</taxon>
        <taxon>Tetrahymenina</taxon>
        <taxon>Tetrahymenidae</taxon>
        <taxon>Tetrahymena</taxon>
    </lineage>
</organism>
<dbReference type="RefSeq" id="XP_012654203.1">
    <property type="nucleotide sequence ID" value="XM_012798749.1"/>
</dbReference>
<gene>
    <name evidence="1" type="ORF">TTHERM_000220919</name>
</gene>
<name>W7XIH9_TETTS</name>
<proteinExistence type="predicted"/>
<dbReference type="Pfam" id="PF14388">
    <property type="entry name" value="DUF4419"/>
    <property type="match status" value="1"/>
</dbReference>
<dbReference type="GeneID" id="24437871"/>
<dbReference type="InterPro" id="IPR025533">
    <property type="entry name" value="DUF4419"/>
</dbReference>
<dbReference type="Proteomes" id="UP000009168">
    <property type="component" value="Unassembled WGS sequence"/>
</dbReference>